<feature type="repeat" description="RCC1" evidence="2">
    <location>
        <begin position="275"/>
        <end position="345"/>
    </location>
</feature>
<feature type="region of interest" description="Disordered" evidence="3">
    <location>
        <begin position="1137"/>
        <end position="1169"/>
    </location>
</feature>
<keyword evidence="1" id="KW-0677">Repeat</keyword>
<sequence>MGSNKKDTDRDVFGRDLSYLVACHPALEQLNKIDLYSHDMESGYTPLHICLREGYLRKAFKLHQLWKKQHHLHYKPGLENVWDLTDREGLTPIELYRCENDIWNYHKIPGAISPVAQPANLDRGLSFIVQWEPRSQNGKSSRYRGRSVKELRDVYCHLRGGRELYTTGTNTNLQLGTGDSEDRKELFKFNEYLVIDFATPCLRPRFKLVIMKRYHSIIVTTAGDCLIAGTGSRGRLGNGSIKISNVSHSKINLENHRVSQLDSSDHHSIALTTNGEVFTWGWNRYSQLGYSTTSVSGKKLEKSAQENICSPNPKKLTNPPWKKGSSAQPTFVACSKVHTCLIDDQNNLYVWGLNLGQMGTTKSYTEDNGINYCGYQGWIVSTPLRIKLPQFVNKIKQLFCTDFATFILWGENQLCVLNNYKTLNFSVPKMTSKQASSNEFDVFTPNSLSKKNTVIKLKTTHPNGNNLCVLYDSGSVGILSSELLQNAAHGWSKLPNLLPISIYWTPYYGWNKCIDFDVAANGQLVLCTTGGHIYRSNSATNPKFECLKSKNLTSGKIISVSCDSFFSSFGLIKDDVDMIPLSYIEQNVYSNMASISPFATAHRSRRALQNYELQDNQTTPCHFDEFVKCFKDECEELSFLPERLDGIKLESSKTDMLWSLFVERWGNRKFSSRTDQFQKSLKDEGLAFSRDLADCMNFDTVFVEKDTGAIIGACHRSLLEARATLFVTKLVTFGSLTSNNETGASFRLVDDFTAAEGQVQIETDLGQYAPKALSYALQYLYTDDLPDTSFIVDPQERRHLDTSIKGLMKVLDLHLTAFRGDQLPFALTKLLDHCVNNSASSPVFQPDVRFMLANNEVLEAYSFILMGRSAYFEALLSDDWGRTCGNLKEIHMHNVSIYEMTCVLKYVHALSYAELFSHCSFADYKSFINFVLGLIQLAAELMMTDFKSYLESTLVDFIDASTVLIILVNAHRLMSKSLVIECCWFIHNNIELLFTERNSPFIEEFFDSALWVILQDFVADTRKMNRERFEAWYIDEAEASSLLRLFQENFEKYNGHFMDPNNCFKPSFEVRNHAKKLTGPKKGADRRKSSVNRKNSLAQEDLVNVRRPSSSSLEIKRPSFSGFDFCQGEANDVAIDDENENTGDQGFVTVSKNKRKPSKGPKDATFPVGGLRGSSSGLVASDSNTNVVRFETHAKFEGIAEAGVQLAAQGLPTDRRSLFPELGNSLQGNMSSDSATRSNGAAFSSVKKLSQKERIKLAARDVAQDSKPRTKPVWGSNTAKPPVQPTVTAASKFPSLAQSLKDQGSRKKAQAIGLTSTGESSTIPLYLSNTNNLVAQPSRSLKDAIEEERFAKWWAAESERVQQQLKADRGNEAGNSQTTKTSDQGHRNGGKKNHTKPNRTRRNFQKRQIDTKASM</sequence>
<evidence type="ECO:0000256" key="3">
    <source>
        <dbReference type="SAM" id="MobiDB-lite"/>
    </source>
</evidence>
<feature type="domain" description="BTB" evidence="4">
    <location>
        <begin position="846"/>
        <end position="908"/>
    </location>
</feature>
<evidence type="ECO:0000313" key="6">
    <source>
        <dbReference type="Proteomes" id="UP000191144"/>
    </source>
</evidence>
<dbReference type="InterPro" id="IPR009091">
    <property type="entry name" value="RCC1/BLIP-II"/>
</dbReference>
<dbReference type="SUPFAM" id="SSF50985">
    <property type="entry name" value="RCC1/BLIP-II"/>
    <property type="match status" value="1"/>
</dbReference>
<dbReference type="PROSITE" id="PS50012">
    <property type="entry name" value="RCC1_3"/>
    <property type="match status" value="2"/>
</dbReference>
<feature type="region of interest" description="Disordered" evidence="3">
    <location>
        <begin position="1299"/>
        <end position="1323"/>
    </location>
</feature>
<dbReference type="Pfam" id="PF13540">
    <property type="entry name" value="RCC1_2"/>
    <property type="match status" value="1"/>
</dbReference>
<dbReference type="InterPro" id="IPR000210">
    <property type="entry name" value="BTB/POZ_dom"/>
</dbReference>
<accession>A0A1G4JLZ9</accession>
<feature type="compositionally biased region" description="Polar residues" evidence="3">
    <location>
        <begin position="1313"/>
        <end position="1323"/>
    </location>
</feature>
<keyword evidence="6" id="KW-1185">Reference proteome</keyword>
<evidence type="ECO:0000259" key="4">
    <source>
        <dbReference type="PROSITE" id="PS50097"/>
    </source>
</evidence>
<dbReference type="Gene3D" id="2.130.10.30">
    <property type="entry name" value="Regulator of chromosome condensation 1/beta-lactamase-inhibitor protein II"/>
    <property type="match status" value="1"/>
</dbReference>
<evidence type="ECO:0000313" key="5">
    <source>
        <dbReference type="EMBL" id="SCU91548.1"/>
    </source>
</evidence>
<feature type="compositionally biased region" description="Polar residues" evidence="3">
    <location>
        <begin position="1373"/>
        <end position="1382"/>
    </location>
</feature>
<reference evidence="6" key="1">
    <citation type="submission" date="2016-03" db="EMBL/GenBank/DDBJ databases">
        <authorList>
            <person name="Devillers Hugo."/>
        </authorList>
    </citation>
    <scope>NUCLEOTIDE SEQUENCE [LARGE SCALE GENOMIC DNA]</scope>
</reference>
<dbReference type="PANTHER" id="PTHR22872:SF2">
    <property type="entry name" value="INHIBITOR OF BRUTON TYROSINE KINASE"/>
    <property type="match status" value="1"/>
</dbReference>
<feature type="compositionally biased region" description="Polar residues" evidence="3">
    <location>
        <begin position="1275"/>
        <end position="1285"/>
    </location>
</feature>
<dbReference type="PROSITE" id="PS50097">
    <property type="entry name" value="BTB"/>
    <property type="match status" value="1"/>
</dbReference>
<dbReference type="PANTHER" id="PTHR22872">
    <property type="entry name" value="BTK-BINDING PROTEIN-RELATED"/>
    <property type="match status" value="1"/>
</dbReference>
<protein>
    <submittedName>
        <fullName evidence="5">LAME_0E12926g1_1</fullName>
    </submittedName>
</protein>
<dbReference type="SUPFAM" id="SSF54695">
    <property type="entry name" value="POZ domain"/>
    <property type="match status" value="1"/>
</dbReference>
<evidence type="ECO:0000256" key="2">
    <source>
        <dbReference type="PROSITE-ProRule" id="PRU00235"/>
    </source>
</evidence>
<dbReference type="EMBL" id="LT598481">
    <property type="protein sequence ID" value="SCU91548.1"/>
    <property type="molecule type" value="Genomic_DNA"/>
</dbReference>
<gene>
    <name evidence="5" type="ORF">LAME_0E12926G</name>
</gene>
<feature type="region of interest" description="Disordered" evidence="3">
    <location>
        <begin position="1261"/>
        <end position="1285"/>
    </location>
</feature>
<dbReference type="Gene3D" id="3.30.710.10">
    <property type="entry name" value="Potassium Channel Kv1.1, Chain A"/>
    <property type="match status" value="1"/>
</dbReference>
<dbReference type="Proteomes" id="UP000191144">
    <property type="component" value="Chromosome E"/>
</dbReference>
<feature type="compositionally biased region" description="Basic residues" evidence="3">
    <location>
        <begin position="1388"/>
        <end position="1405"/>
    </location>
</feature>
<organism evidence="5 6">
    <name type="scientific">Lachancea meyersii CBS 8951</name>
    <dbReference type="NCBI Taxonomy" id="1266667"/>
    <lineage>
        <taxon>Eukaryota</taxon>
        <taxon>Fungi</taxon>
        <taxon>Dikarya</taxon>
        <taxon>Ascomycota</taxon>
        <taxon>Saccharomycotina</taxon>
        <taxon>Saccharomycetes</taxon>
        <taxon>Saccharomycetales</taxon>
        <taxon>Saccharomycetaceae</taxon>
        <taxon>Lachancea</taxon>
    </lineage>
</organism>
<feature type="compositionally biased region" description="Polar residues" evidence="3">
    <location>
        <begin position="1142"/>
        <end position="1151"/>
    </location>
</feature>
<name>A0A1G4JLZ9_9SACH</name>
<feature type="region of interest" description="Disordered" evidence="3">
    <location>
        <begin position="1362"/>
        <end position="1415"/>
    </location>
</feature>
<dbReference type="InterPro" id="IPR000408">
    <property type="entry name" value="Reg_chr_condens"/>
</dbReference>
<dbReference type="InterPro" id="IPR011333">
    <property type="entry name" value="SKP1/BTB/POZ_sf"/>
</dbReference>
<dbReference type="InterPro" id="IPR051625">
    <property type="entry name" value="Signaling_Regulatory_Domain"/>
</dbReference>
<dbReference type="OrthoDB" id="1893551at2759"/>
<feature type="repeat" description="RCC1" evidence="2">
    <location>
        <begin position="223"/>
        <end position="274"/>
    </location>
</feature>
<feature type="region of interest" description="Disordered" evidence="3">
    <location>
        <begin position="1075"/>
        <end position="1109"/>
    </location>
</feature>
<proteinExistence type="predicted"/>
<evidence type="ECO:0000256" key="1">
    <source>
        <dbReference type="ARBA" id="ARBA00022737"/>
    </source>
</evidence>